<dbReference type="EMBL" id="KN838437">
    <property type="protein sequence ID" value="KIJ22305.1"/>
    <property type="molecule type" value="Genomic_DNA"/>
</dbReference>
<name>A0A0C9UAZ0_SPHS4</name>
<feature type="region of interest" description="Disordered" evidence="1">
    <location>
        <begin position="13"/>
        <end position="75"/>
    </location>
</feature>
<sequence length="93" mass="10217">MERAAYMTLHHQVKAPFKGNRPAAGSAQSKPPMVVPTTGTTARHTVLPYDEASPSGEPETWNTVPPPSGTTGTLYDESTMYIDQIMEDMYRDC</sequence>
<keyword evidence="3" id="KW-1185">Reference proteome</keyword>
<protein>
    <submittedName>
        <fullName evidence="2">Uncharacterized protein</fullName>
    </submittedName>
</protein>
<reference evidence="2 3" key="1">
    <citation type="submission" date="2014-06" db="EMBL/GenBank/DDBJ databases">
        <title>Evolutionary Origins and Diversification of the Mycorrhizal Mutualists.</title>
        <authorList>
            <consortium name="DOE Joint Genome Institute"/>
            <consortium name="Mycorrhizal Genomics Consortium"/>
            <person name="Kohler A."/>
            <person name="Kuo A."/>
            <person name="Nagy L.G."/>
            <person name="Floudas D."/>
            <person name="Copeland A."/>
            <person name="Barry K.W."/>
            <person name="Cichocki N."/>
            <person name="Veneault-Fourrey C."/>
            <person name="LaButti K."/>
            <person name="Lindquist E.A."/>
            <person name="Lipzen A."/>
            <person name="Lundell T."/>
            <person name="Morin E."/>
            <person name="Murat C."/>
            <person name="Riley R."/>
            <person name="Ohm R."/>
            <person name="Sun H."/>
            <person name="Tunlid A."/>
            <person name="Henrissat B."/>
            <person name="Grigoriev I.V."/>
            <person name="Hibbett D.S."/>
            <person name="Martin F."/>
        </authorList>
    </citation>
    <scope>NUCLEOTIDE SEQUENCE [LARGE SCALE GENOMIC DNA]</scope>
    <source>
        <strain evidence="2 3">SS14</strain>
    </source>
</reference>
<dbReference type="Proteomes" id="UP000054279">
    <property type="component" value="Unassembled WGS sequence"/>
</dbReference>
<evidence type="ECO:0000313" key="2">
    <source>
        <dbReference type="EMBL" id="KIJ22305.1"/>
    </source>
</evidence>
<dbReference type="HOGENOM" id="CLU_164945_0_0_1"/>
<proteinExistence type="predicted"/>
<organism evidence="2 3">
    <name type="scientific">Sphaerobolus stellatus (strain SS14)</name>
    <dbReference type="NCBI Taxonomy" id="990650"/>
    <lineage>
        <taxon>Eukaryota</taxon>
        <taxon>Fungi</taxon>
        <taxon>Dikarya</taxon>
        <taxon>Basidiomycota</taxon>
        <taxon>Agaricomycotina</taxon>
        <taxon>Agaricomycetes</taxon>
        <taxon>Phallomycetidae</taxon>
        <taxon>Geastrales</taxon>
        <taxon>Sphaerobolaceae</taxon>
        <taxon>Sphaerobolus</taxon>
    </lineage>
</organism>
<evidence type="ECO:0000313" key="3">
    <source>
        <dbReference type="Proteomes" id="UP000054279"/>
    </source>
</evidence>
<gene>
    <name evidence="2" type="ORF">M422DRAFT_277325</name>
</gene>
<accession>A0A0C9UAZ0</accession>
<evidence type="ECO:0000256" key="1">
    <source>
        <dbReference type="SAM" id="MobiDB-lite"/>
    </source>
</evidence>
<dbReference type="AlphaFoldDB" id="A0A0C9UAZ0"/>